<dbReference type="Proteomes" id="UP001490330">
    <property type="component" value="Unassembled WGS sequence"/>
</dbReference>
<dbReference type="RefSeq" id="WP_350724239.1">
    <property type="nucleotide sequence ID" value="NZ_JBEPCO010000052.1"/>
</dbReference>
<accession>A0ABV1VBR8</accession>
<reference evidence="2 3" key="1">
    <citation type="submission" date="2024-06" db="EMBL/GenBank/DDBJ databases">
        <title>The Natural Products Discovery Center: Release of the First 8490 Sequenced Strains for Exploring Actinobacteria Biosynthetic Diversity.</title>
        <authorList>
            <person name="Kalkreuter E."/>
            <person name="Kautsar S.A."/>
            <person name="Yang D."/>
            <person name="Bader C.D."/>
            <person name="Teijaro C.N."/>
            <person name="Fluegel L."/>
            <person name="Davis C.M."/>
            <person name="Simpson J.R."/>
            <person name="Lauterbach L."/>
            <person name="Steele A.D."/>
            <person name="Gui C."/>
            <person name="Meng S."/>
            <person name="Li G."/>
            <person name="Viehrig K."/>
            <person name="Ye F."/>
            <person name="Su P."/>
            <person name="Kiefer A.F."/>
            <person name="Nichols A."/>
            <person name="Cepeda A.J."/>
            <person name="Yan W."/>
            <person name="Fan B."/>
            <person name="Jiang Y."/>
            <person name="Adhikari A."/>
            <person name="Zheng C.-J."/>
            <person name="Schuster L."/>
            <person name="Cowan T.M."/>
            <person name="Smanski M.J."/>
            <person name="Chevrette M.G."/>
            <person name="De Carvalho L.P.S."/>
            <person name="Shen B."/>
        </authorList>
    </citation>
    <scope>NUCLEOTIDE SEQUENCE [LARGE SCALE GENOMIC DNA]</scope>
    <source>
        <strain evidence="2 3">NPDC000632</strain>
    </source>
</reference>
<dbReference type="SUPFAM" id="SSF81901">
    <property type="entry name" value="HCP-like"/>
    <property type="match status" value="1"/>
</dbReference>
<feature type="region of interest" description="Disordered" evidence="1">
    <location>
        <begin position="353"/>
        <end position="381"/>
    </location>
</feature>
<evidence type="ECO:0000313" key="2">
    <source>
        <dbReference type="EMBL" id="MER6903919.1"/>
    </source>
</evidence>
<gene>
    <name evidence="2" type="ORF">ABT322_09045</name>
</gene>
<feature type="region of interest" description="Disordered" evidence="1">
    <location>
        <begin position="46"/>
        <end position="82"/>
    </location>
</feature>
<protein>
    <submittedName>
        <fullName evidence="2">Uncharacterized protein</fullName>
    </submittedName>
</protein>
<comment type="caution">
    <text evidence="2">The sequence shown here is derived from an EMBL/GenBank/DDBJ whole genome shotgun (WGS) entry which is preliminary data.</text>
</comment>
<evidence type="ECO:0000313" key="3">
    <source>
        <dbReference type="Proteomes" id="UP001490330"/>
    </source>
</evidence>
<keyword evidence="3" id="KW-1185">Reference proteome</keyword>
<name>A0ABV1VBR8_9ACTN</name>
<evidence type="ECO:0000256" key="1">
    <source>
        <dbReference type="SAM" id="MobiDB-lite"/>
    </source>
</evidence>
<sequence>MSQAFQDGGPVPSERTVTALGRVLRLPVEELLELRRAAELGVHRDVAGPGRPIAQWDPHDLEVHPAGHAPGTDPSKASGRPMLPGYVRREHDEVLSQAVSDAGEGRSRMLVLVGASSTGKTRACWEAVQPLAESGWWLWHPFDPTRADAALEELQRVQPRTVVWLNEAQHYLADPALGERIAAAVHALLTDVRRGPVLVLGTLWPEYAKQYTSLPSSSAADRHSRVRELLAGRTVAVPDRFDTNALAGAAALAENGDLLLADALTRVHRDGYLAQDLAGGPQLLSRFQHASPAARAVLEAAMDARRLGVGLQLPQAFLTDAAHDYLTDRDYDQLPDDWTDAVFTELSHLDHGRQAPLSRVKPRPLHRPPGTTPDSSQTEIPAGPALRLADFLEQHGRLARRHLCPPASFWHAAYTHLTYADDLNALANAAASRHRLQWAYHLSDRPASARSTDVLPVLSLTGETAANVSGADLPAPPVADHSDSEALLAMARARDEAGDREGAEAVAREAADHDNPIVALVLSWEREKSGDREGAEALARLSADYGSTTPLLSLAVMRDKAGDHEGAESLARQAADYGSTVSALLSMRWPHGLDPDGTPSLPWQ</sequence>
<organism evidence="2 3">
    <name type="scientific">Streptomyces flaveolus</name>
    <dbReference type="NCBI Taxonomy" id="67297"/>
    <lineage>
        <taxon>Bacteria</taxon>
        <taxon>Bacillati</taxon>
        <taxon>Actinomycetota</taxon>
        <taxon>Actinomycetes</taxon>
        <taxon>Kitasatosporales</taxon>
        <taxon>Streptomycetaceae</taxon>
        <taxon>Streptomyces</taxon>
    </lineage>
</organism>
<proteinExistence type="predicted"/>
<dbReference type="EMBL" id="JBEPCV010000005">
    <property type="protein sequence ID" value="MER6903919.1"/>
    <property type="molecule type" value="Genomic_DNA"/>
</dbReference>